<evidence type="ECO:0000313" key="4">
    <source>
        <dbReference type="Proteomes" id="UP000516320"/>
    </source>
</evidence>
<dbReference type="Proteomes" id="UP000516320">
    <property type="component" value="Chromosome"/>
</dbReference>
<feature type="signal peptide" evidence="2">
    <location>
        <begin position="1"/>
        <end position="25"/>
    </location>
</feature>
<keyword evidence="4" id="KW-1185">Reference proteome</keyword>
<protein>
    <submittedName>
        <fullName evidence="3">Uncharacterized protein</fullName>
    </submittedName>
</protein>
<reference evidence="3 4" key="1">
    <citation type="submission" date="2019-12" db="EMBL/GenBank/DDBJ databases">
        <title>Corynebacterium sp. nov., isolated from feces of the Anser Albifrons in China.</title>
        <authorList>
            <person name="Liu Q."/>
        </authorList>
    </citation>
    <scope>NUCLEOTIDE SEQUENCE [LARGE SCALE GENOMIC DNA]</scope>
    <source>
        <strain evidence="3 4">4H37-19</strain>
    </source>
</reference>
<name>A0A7H0SN13_9CORY</name>
<feature type="compositionally biased region" description="Low complexity" evidence="1">
    <location>
        <begin position="43"/>
        <end position="60"/>
    </location>
</feature>
<evidence type="ECO:0000256" key="2">
    <source>
        <dbReference type="SAM" id="SignalP"/>
    </source>
</evidence>
<keyword evidence="2" id="KW-0732">Signal</keyword>
<dbReference type="EMBL" id="CP046884">
    <property type="protein sequence ID" value="QNQ89938.1"/>
    <property type="molecule type" value="Genomic_DNA"/>
</dbReference>
<sequence>MSHSFSTKTIVVGASIVLLSLSACSPPKQQPSDQKIDTVTHVSAPTTSRSTSTTETTNSANSTTVFTTCGGETVIQPKELYLTCADGADRLVDIEWTSWTDTGATGTATRETADRPGAAVQTTKNVTVEMVNPQQNSHGRAFQQLLVNGEAINASVATH</sequence>
<feature type="chain" id="PRO_5044200937" evidence="2">
    <location>
        <begin position="26"/>
        <end position="159"/>
    </location>
</feature>
<accession>A0A7H0SN13</accession>
<dbReference type="AlphaFoldDB" id="A0A7H0SN13"/>
<dbReference type="RefSeq" id="WP_187975396.1">
    <property type="nucleotide sequence ID" value="NZ_CP046884.1"/>
</dbReference>
<evidence type="ECO:0000313" key="3">
    <source>
        <dbReference type="EMBL" id="QNQ89938.1"/>
    </source>
</evidence>
<evidence type="ECO:0000256" key="1">
    <source>
        <dbReference type="SAM" id="MobiDB-lite"/>
    </source>
</evidence>
<proteinExistence type="predicted"/>
<organism evidence="3 4">
    <name type="scientific">Corynebacterium poyangense</name>
    <dbReference type="NCBI Taxonomy" id="2684405"/>
    <lineage>
        <taxon>Bacteria</taxon>
        <taxon>Bacillati</taxon>
        <taxon>Actinomycetota</taxon>
        <taxon>Actinomycetes</taxon>
        <taxon>Mycobacteriales</taxon>
        <taxon>Corynebacteriaceae</taxon>
        <taxon>Corynebacterium</taxon>
    </lineage>
</organism>
<dbReference type="KEGG" id="cpoy:GP475_04230"/>
<feature type="region of interest" description="Disordered" evidence="1">
    <location>
        <begin position="27"/>
        <end position="60"/>
    </location>
</feature>
<gene>
    <name evidence="3" type="ORF">GP475_04230</name>
</gene>